<evidence type="ECO:0000256" key="2">
    <source>
        <dbReference type="ARBA" id="ARBA00022525"/>
    </source>
</evidence>
<keyword evidence="2" id="KW-0964">Secreted</keyword>
<dbReference type="EnsemblMetazoa" id="G6504.1">
    <property type="protein sequence ID" value="G6504.1:cds"/>
    <property type="gene ID" value="G6504"/>
</dbReference>
<dbReference type="Proteomes" id="UP000005408">
    <property type="component" value="Unassembled WGS sequence"/>
</dbReference>
<dbReference type="InterPro" id="IPR052969">
    <property type="entry name" value="Thr-specific_kinase-like"/>
</dbReference>
<dbReference type="Gene3D" id="3.40.50.410">
    <property type="entry name" value="von Willebrand factor, type A domain"/>
    <property type="match status" value="1"/>
</dbReference>
<keyword evidence="4" id="KW-0472">Membrane</keyword>
<reference evidence="6" key="1">
    <citation type="submission" date="2022-08" db="UniProtKB">
        <authorList>
            <consortium name="EnsemblMetazoa"/>
        </authorList>
    </citation>
    <scope>IDENTIFICATION</scope>
    <source>
        <strain evidence="6">05x7-T-G4-1.051#20</strain>
    </source>
</reference>
<dbReference type="CDD" id="cd00198">
    <property type="entry name" value="vWFA"/>
    <property type="match status" value="1"/>
</dbReference>
<evidence type="ECO:0000313" key="7">
    <source>
        <dbReference type="Proteomes" id="UP000005408"/>
    </source>
</evidence>
<dbReference type="InterPro" id="IPR002035">
    <property type="entry name" value="VWF_A"/>
</dbReference>
<keyword evidence="3" id="KW-0732">Signal</keyword>
<sequence>MDDKLDLAFAMDCTKSMRSYIKSAKENIENIMQRISSSGTSNIQFGLVEYRDHPPQANTFVTRKHDFTPDLSTMKSWLTACSVDSGGDIPEAVADAMYDVLHLSWRSDATKVCVLISDAPPHGLQLPDKFPQCPAGHDPVCIASKMAKKGIVLYSVGCGLSGYVMDFFMAIAFLTGGQYVPLSNASNLREVIIGGANEEVSLEKWMAEVDEEVQKDLEAGKEIDEEELSRRMHEKMKLKGARAKQLTRNNKQVGEITRRAKMMSKLRTLPEMRDFPAEGAYVPDPNIDSYRGGTAGFDIDEGEITREQAERMVVKSKARMT</sequence>
<dbReference type="InterPro" id="IPR056861">
    <property type="entry name" value="HMCN1-like_VWA"/>
</dbReference>
<evidence type="ECO:0000256" key="1">
    <source>
        <dbReference type="ARBA" id="ARBA00004613"/>
    </source>
</evidence>
<name>A0A8W8NS47_MAGGI</name>
<evidence type="ECO:0000256" key="3">
    <source>
        <dbReference type="ARBA" id="ARBA00022729"/>
    </source>
</evidence>
<dbReference type="AlphaFoldDB" id="A0A8W8NS47"/>
<evidence type="ECO:0000313" key="6">
    <source>
        <dbReference type="EnsemblMetazoa" id="G6504.1:cds"/>
    </source>
</evidence>
<dbReference type="InterPro" id="IPR036465">
    <property type="entry name" value="vWFA_dom_sf"/>
</dbReference>
<dbReference type="GO" id="GO:0005737">
    <property type="term" value="C:cytoplasm"/>
    <property type="evidence" value="ECO:0007669"/>
    <property type="project" value="TreeGrafter"/>
</dbReference>
<keyword evidence="4" id="KW-1133">Transmembrane helix</keyword>
<evidence type="ECO:0000256" key="4">
    <source>
        <dbReference type="SAM" id="Phobius"/>
    </source>
</evidence>
<dbReference type="PANTHER" id="PTHR47763">
    <property type="entry name" value="ALPHA-PROTEIN KINASE VWKA"/>
    <property type="match status" value="1"/>
</dbReference>
<dbReference type="GO" id="GO:0004674">
    <property type="term" value="F:protein serine/threonine kinase activity"/>
    <property type="evidence" value="ECO:0007669"/>
    <property type="project" value="TreeGrafter"/>
</dbReference>
<feature type="transmembrane region" description="Helical" evidence="4">
    <location>
        <begin position="151"/>
        <end position="174"/>
    </location>
</feature>
<dbReference type="PANTHER" id="PTHR47763:SF1">
    <property type="entry name" value="DUF659 DOMAIN-CONTAINING PROTEIN"/>
    <property type="match status" value="1"/>
</dbReference>
<dbReference type="Pfam" id="PF25106">
    <property type="entry name" value="VWA_4"/>
    <property type="match status" value="1"/>
</dbReference>
<proteinExistence type="predicted"/>
<dbReference type="EnsemblMetazoa" id="G6504.2">
    <property type="protein sequence ID" value="G6504.2:cds"/>
    <property type="gene ID" value="G6504"/>
</dbReference>
<keyword evidence="4" id="KW-0812">Transmembrane</keyword>
<protein>
    <recommendedName>
        <fullName evidence="5">VWFA domain-containing protein</fullName>
    </recommendedName>
</protein>
<dbReference type="SMART" id="SM00327">
    <property type="entry name" value="VWA"/>
    <property type="match status" value="1"/>
</dbReference>
<dbReference type="OMA" id="GCEPSVD"/>
<evidence type="ECO:0000259" key="5">
    <source>
        <dbReference type="PROSITE" id="PS50234"/>
    </source>
</evidence>
<comment type="subcellular location">
    <subcellularLocation>
        <location evidence="1">Secreted</location>
    </subcellularLocation>
</comment>
<keyword evidence="7" id="KW-1185">Reference proteome</keyword>
<dbReference type="OrthoDB" id="301415at2759"/>
<dbReference type="SUPFAM" id="SSF53300">
    <property type="entry name" value="vWA-like"/>
    <property type="match status" value="1"/>
</dbReference>
<dbReference type="PROSITE" id="PS50234">
    <property type="entry name" value="VWFA"/>
    <property type="match status" value="1"/>
</dbReference>
<feature type="domain" description="VWFA" evidence="5">
    <location>
        <begin position="6"/>
        <end position="200"/>
    </location>
</feature>
<organism evidence="6 7">
    <name type="scientific">Magallana gigas</name>
    <name type="common">Pacific oyster</name>
    <name type="synonym">Crassostrea gigas</name>
    <dbReference type="NCBI Taxonomy" id="29159"/>
    <lineage>
        <taxon>Eukaryota</taxon>
        <taxon>Metazoa</taxon>
        <taxon>Spiralia</taxon>
        <taxon>Lophotrochozoa</taxon>
        <taxon>Mollusca</taxon>
        <taxon>Bivalvia</taxon>
        <taxon>Autobranchia</taxon>
        <taxon>Pteriomorphia</taxon>
        <taxon>Ostreida</taxon>
        <taxon>Ostreoidea</taxon>
        <taxon>Ostreidae</taxon>
        <taxon>Magallana</taxon>
    </lineage>
</organism>
<accession>A0A8W8NS47</accession>